<name>A0A814ESE7_ADIRI</name>
<feature type="domain" description="Homeobox" evidence="10">
    <location>
        <begin position="110"/>
        <end position="170"/>
    </location>
</feature>
<evidence type="ECO:0000313" key="11">
    <source>
        <dbReference type="EMBL" id="CAF0971983.1"/>
    </source>
</evidence>
<keyword evidence="5 6" id="KW-0539">Nucleus</keyword>
<dbReference type="SUPFAM" id="SSF46689">
    <property type="entry name" value="Homeodomain-like"/>
    <property type="match status" value="1"/>
</dbReference>
<dbReference type="GO" id="GO:0005634">
    <property type="term" value="C:nucleus"/>
    <property type="evidence" value="ECO:0007669"/>
    <property type="project" value="UniProtKB-SubCell"/>
</dbReference>
<evidence type="ECO:0000256" key="7">
    <source>
        <dbReference type="RuleBase" id="RU000682"/>
    </source>
</evidence>
<dbReference type="PANTHER" id="PTHR24341">
    <property type="entry name" value="HOMEOBOX PROTEIN ENGRAILED"/>
    <property type="match status" value="1"/>
</dbReference>
<evidence type="ECO:0000313" key="12">
    <source>
        <dbReference type="Proteomes" id="UP000663852"/>
    </source>
</evidence>
<evidence type="ECO:0000256" key="9">
    <source>
        <dbReference type="SAM" id="MobiDB-lite"/>
    </source>
</evidence>
<dbReference type="InterPro" id="IPR050720">
    <property type="entry name" value="Engrailed_Homeobox_TFs"/>
</dbReference>
<feature type="region of interest" description="Disordered" evidence="9">
    <location>
        <begin position="94"/>
        <end position="113"/>
    </location>
</feature>
<dbReference type="PRINTS" id="PR00024">
    <property type="entry name" value="HOMEOBOX"/>
</dbReference>
<dbReference type="InterPro" id="IPR019737">
    <property type="entry name" value="Homeobox-engrailed_CS"/>
</dbReference>
<feature type="compositionally biased region" description="Low complexity" evidence="9">
    <location>
        <begin position="65"/>
        <end position="76"/>
    </location>
</feature>
<evidence type="ECO:0000256" key="2">
    <source>
        <dbReference type="ARBA" id="ARBA00022473"/>
    </source>
</evidence>
<dbReference type="InterPro" id="IPR001356">
    <property type="entry name" value="HD"/>
</dbReference>
<organism evidence="11 12">
    <name type="scientific">Adineta ricciae</name>
    <name type="common">Rotifer</name>
    <dbReference type="NCBI Taxonomy" id="249248"/>
    <lineage>
        <taxon>Eukaryota</taxon>
        <taxon>Metazoa</taxon>
        <taxon>Spiralia</taxon>
        <taxon>Gnathifera</taxon>
        <taxon>Rotifera</taxon>
        <taxon>Eurotatoria</taxon>
        <taxon>Bdelloidea</taxon>
        <taxon>Adinetida</taxon>
        <taxon>Adinetidae</taxon>
        <taxon>Adineta</taxon>
    </lineage>
</organism>
<dbReference type="Gene3D" id="1.10.10.60">
    <property type="entry name" value="Homeodomain-like"/>
    <property type="match status" value="1"/>
</dbReference>
<dbReference type="GO" id="GO:0000981">
    <property type="term" value="F:DNA-binding transcription factor activity, RNA polymerase II-specific"/>
    <property type="evidence" value="ECO:0007669"/>
    <property type="project" value="InterPro"/>
</dbReference>
<dbReference type="InterPro" id="IPR017970">
    <property type="entry name" value="Homeobox_CS"/>
</dbReference>
<evidence type="ECO:0000256" key="1">
    <source>
        <dbReference type="ARBA" id="ARBA00004123"/>
    </source>
</evidence>
<protein>
    <recommendedName>
        <fullName evidence="8">Homeobox protein engrailed-like</fullName>
    </recommendedName>
</protein>
<accession>A0A814ESE7</accession>
<dbReference type="Pfam" id="PF10525">
    <property type="entry name" value="Engrail_1_C_sig"/>
    <property type="match status" value="1"/>
</dbReference>
<dbReference type="PROSITE" id="PS00027">
    <property type="entry name" value="HOMEOBOX_1"/>
    <property type="match status" value="1"/>
</dbReference>
<keyword evidence="4 6" id="KW-0371">Homeobox</keyword>
<feature type="region of interest" description="Disordered" evidence="9">
    <location>
        <begin position="1"/>
        <end position="33"/>
    </location>
</feature>
<evidence type="ECO:0000256" key="5">
    <source>
        <dbReference type="ARBA" id="ARBA00023242"/>
    </source>
</evidence>
<dbReference type="CDD" id="cd00086">
    <property type="entry name" value="homeodomain"/>
    <property type="match status" value="1"/>
</dbReference>
<comment type="caution">
    <text evidence="11">The sequence shown here is derived from an EMBL/GenBank/DDBJ whole genome shotgun (WGS) entry which is preliminary data.</text>
</comment>
<dbReference type="InterPro" id="IPR000047">
    <property type="entry name" value="HTH_motif"/>
</dbReference>
<feature type="compositionally biased region" description="Low complexity" evidence="9">
    <location>
        <begin position="11"/>
        <end position="32"/>
    </location>
</feature>
<keyword evidence="2" id="KW-0217">Developmental protein</keyword>
<evidence type="ECO:0000256" key="3">
    <source>
        <dbReference type="ARBA" id="ARBA00023125"/>
    </source>
</evidence>
<dbReference type="PANTHER" id="PTHR24341:SF6">
    <property type="entry name" value="HOMEOBOX PROTEIN INVECTED"/>
    <property type="match status" value="1"/>
</dbReference>
<dbReference type="PRINTS" id="PR00031">
    <property type="entry name" value="HTHREPRESSR"/>
</dbReference>
<keyword evidence="3 6" id="KW-0238">DNA-binding</keyword>
<dbReference type="InterPro" id="IPR000747">
    <property type="entry name" value="HD_engrailed"/>
</dbReference>
<reference evidence="11" key="1">
    <citation type="submission" date="2021-02" db="EMBL/GenBank/DDBJ databases">
        <authorList>
            <person name="Nowell W R."/>
        </authorList>
    </citation>
    <scope>NUCLEOTIDE SEQUENCE</scope>
</reference>
<feature type="region of interest" description="Disordered" evidence="9">
    <location>
        <begin position="57"/>
        <end position="78"/>
    </location>
</feature>
<evidence type="ECO:0000256" key="8">
    <source>
        <dbReference type="RuleBase" id="RU510713"/>
    </source>
</evidence>
<dbReference type="OrthoDB" id="6159439at2759"/>
<dbReference type="Pfam" id="PF00046">
    <property type="entry name" value="Homeodomain"/>
    <property type="match status" value="1"/>
</dbReference>
<evidence type="ECO:0000256" key="4">
    <source>
        <dbReference type="ARBA" id="ARBA00023155"/>
    </source>
</evidence>
<dbReference type="InterPro" id="IPR009057">
    <property type="entry name" value="Homeodomain-like_sf"/>
</dbReference>
<proteinExistence type="inferred from homology"/>
<dbReference type="InterPro" id="IPR019549">
    <property type="entry name" value="Homeobox-engrailed_C-terminal"/>
</dbReference>
<evidence type="ECO:0000259" key="10">
    <source>
        <dbReference type="PROSITE" id="PS50071"/>
    </source>
</evidence>
<feature type="DNA-binding region" description="Homeobox" evidence="6">
    <location>
        <begin position="112"/>
        <end position="171"/>
    </location>
</feature>
<dbReference type="GO" id="GO:0030182">
    <property type="term" value="P:neuron differentiation"/>
    <property type="evidence" value="ECO:0007669"/>
    <property type="project" value="TreeGrafter"/>
</dbReference>
<dbReference type="EMBL" id="CAJNOJ010000053">
    <property type="protein sequence ID" value="CAF0971983.1"/>
    <property type="molecule type" value="Genomic_DNA"/>
</dbReference>
<dbReference type="AlphaFoldDB" id="A0A814ESE7"/>
<dbReference type="PRINTS" id="PR00026">
    <property type="entry name" value="ENGRAILED"/>
</dbReference>
<evidence type="ECO:0000256" key="6">
    <source>
        <dbReference type="PROSITE-ProRule" id="PRU00108"/>
    </source>
</evidence>
<dbReference type="GO" id="GO:0000978">
    <property type="term" value="F:RNA polymerase II cis-regulatory region sequence-specific DNA binding"/>
    <property type="evidence" value="ECO:0007669"/>
    <property type="project" value="TreeGrafter"/>
</dbReference>
<comment type="subcellular location">
    <subcellularLocation>
        <location evidence="1 6 7">Nucleus</location>
    </subcellularLocation>
</comment>
<dbReference type="Proteomes" id="UP000663852">
    <property type="component" value="Unassembled WGS sequence"/>
</dbReference>
<dbReference type="PROSITE" id="PS50071">
    <property type="entry name" value="HOMEOBOX_2"/>
    <property type="match status" value="1"/>
</dbReference>
<dbReference type="InterPro" id="IPR020479">
    <property type="entry name" value="HD_metazoa"/>
</dbReference>
<sequence>MGGNDHQLYLSSPDSTYSRSSSSPSSVISTKKQSPKLKSFLISDILKPNFGHQNDKCNIPLSPATTNDSTSSSNTNPQQGLLPAWVFCTRYSDRPSAGPRARKSKFHDSVDSKRPRTAFTNNQLIRLKDEFDRSKYLTGERRQVLANELGLNEAQIKIWYQNKRAKIKKTSGVRNTLALQLMAQGLYNHTTPNNKNV</sequence>
<dbReference type="SMART" id="SM00389">
    <property type="entry name" value="HOX"/>
    <property type="match status" value="1"/>
</dbReference>
<dbReference type="PROSITE" id="PS00033">
    <property type="entry name" value="ENGRAILED"/>
    <property type="match status" value="1"/>
</dbReference>
<gene>
    <name evidence="11" type="ORF">EDS130_LOCUS13418</name>
</gene>
<comment type="similarity">
    <text evidence="8">Belongs to the Engrailed homeobox family.</text>
</comment>